<dbReference type="AlphaFoldDB" id="A0AAU7QXN4"/>
<dbReference type="InterPro" id="IPR038729">
    <property type="entry name" value="Rad50/SbcC_AAA"/>
</dbReference>
<comment type="subunit">
    <text evidence="2">Heterodimer of SbcC and SbcD.</text>
</comment>
<evidence type="ECO:0000256" key="2">
    <source>
        <dbReference type="ARBA" id="ARBA00011322"/>
    </source>
</evidence>
<sequence>MNHTEPLVELIFDRLAADRVPDDTAEVVLAALTGEADLAAALAGAPTALEPQRTAADEPRERIWLSSVTVAGFRGVGPERTLAIEPGPGLTVVVGRNGSGKSSFAEAVELALTGDSARWADRNSVWRTGWRNLHAGDPCRIAVELRVDGVAAPTRVVRSWPAEAELGDAEVAVTSAGGTHRDLTELGLARPLELYRPFLTAAELGRLTAGTQSQLFDAISAILGLEAITDADHRLMAAARPIDATIKEVRGQRATLAGTLAGIDDERARRAAALLRTRGPADLAALTAILDEPDEPTADEAVLLCRRLADLQLPDADEVTRLAGQLREAAAEARRHDGGRSRASLRSAELLRLAVEHHDDRGDGSCPVCATGRLDGDWRTHAAASLAELRDRTLAAQAAASRLTALLQRAHYLIDDLDVPTGDADGVPVDDLHAAVTALRLAPGGPEELADHLTARYPAVFAAAETARAYAKELLRRRDTGWRAVAAELRAWIASAGTLPERERALAGLKAARAWLKTTGAQLRNQRVAPFAEHSQRIWERLRQESNVELGAMTLAGSNTRRRVVIPVSVDGTDNGTALGVMSQGEMHALGLATFLPRGCAPESPFRFVVVDDPVQSMDPAKVDGLARVLAELAEQRQVVVFTHDTRLPDALARLDLGRSRIIEVTRAERSVVTLRPGSDPVTRYLDDAHALARAEEIASEVRGPVVAELCRSAIEAACHRIVWRRQVARGVPHDDIEAAVVAASRRLTTTVALALFDDAGRGGDVLGYLGRRHGSRAVNAYKACKEGVHGAYLSDLPELVSDVRHLAAALPPPAAAVPAPRSGTEVRS</sequence>
<evidence type="ECO:0000259" key="5">
    <source>
        <dbReference type="Pfam" id="PF13476"/>
    </source>
</evidence>
<dbReference type="GO" id="GO:0006302">
    <property type="term" value="P:double-strand break repair"/>
    <property type="evidence" value="ECO:0007669"/>
    <property type="project" value="InterPro"/>
</dbReference>
<dbReference type="SUPFAM" id="SSF52540">
    <property type="entry name" value="P-loop containing nucleoside triphosphate hydrolases"/>
    <property type="match status" value="1"/>
</dbReference>
<gene>
    <name evidence="6" type="ORF">ABIH81_24395</name>
</gene>
<dbReference type="EMBL" id="CP157974">
    <property type="protein sequence ID" value="XBT80766.1"/>
    <property type="molecule type" value="Genomic_DNA"/>
</dbReference>
<name>A0AAU7QXN4_9ACTN</name>
<reference evidence="6" key="1">
    <citation type="submission" date="2024-06" db="EMBL/GenBank/DDBJ databases">
        <title>Micromonospora sp. strain HUAS YX12 genome sequences.</title>
        <authorList>
            <person name="Mo P."/>
        </authorList>
    </citation>
    <scope>NUCLEOTIDE SEQUENCE</scope>
    <source>
        <strain evidence="6">HUAS YX12</strain>
    </source>
</reference>
<dbReference type="RefSeq" id="WP_349877212.1">
    <property type="nucleotide sequence ID" value="NZ_CP157974.1"/>
</dbReference>
<feature type="domain" description="ATPase AAA-type core" evidence="4">
    <location>
        <begin position="488"/>
        <end position="647"/>
    </location>
</feature>
<comment type="similarity">
    <text evidence="1">Belongs to the SMC family. SbcC subfamily.</text>
</comment>
<dbReference type="PANTHER" id="PTHR32114:SF2">
    <property type="entry name" value="ABC TRANSPORTER ABCH.3"/>
    <property type="match status" value="1"/>
</dbReference>
<evidence type="ECO:0000313" key="6">
    <source>
        <dbReference type="EMBL" id="XBT80766.1"/>
    </source>
</evidence>
<dbReference type="InterPro" id="IPR003959">
    <property type="entry name" value="ATPase_AAA_core"/>
</dbReference>
<feature type="domain" description="Rad50/SbcC-type AAA" evidence="5">
    <location>
        <begin position="68"/>
        <end position="124"/>
    </location>
</feature>
<dbReference type="GO" id="GO:0016887">
    <property type="term" value="F:ATP hydrolysis activity"/>
    <property type="evidence" value="ECO:0007669"/>
    <property type="project" value="InterPro"/>
</dbReference>
<dbReference type="Gene3D" id="3.40.50.300">
    <property type="entry name" value="P-loop containing nucleotide triphosphate hydrolases"/>
    <property type="match status" value="2"/>
</dbReference>
<evidence type="ECO:0000259" key="4">
    <source>
        <dbReference type="Pfam" id="PF13304"/>
    </source>
</evidence>
<evidence type="ECO:0000256" key="1">
    <source>
        <dbReference type="ARBA" id="ARBA00006930"/>
    </source>
</evidence>
<evidence type="ECO:0000256" key="3">
    <source>
        <dbReference type="ARBA" id="ARBA00013368"/>
    </source>
</evidence>
<dbReference type="Pfam" id="PF13304">
    <property type="entry name" value="AAA_21"/>
    <property type="match status" value="1"/>
</dbReference>
<accession>A0AAU7QXN4</accession>
<dbReference type="PANTHER" id="PTHR32114">
    <property type="entry name" value="ABC TRANSPORTER ABCH.3"/>
    <property type="match status" value="1"/>
</dbReference>
<dbReference type="Pfam" id="PF13476">
    <property type="entry name" value="AAA_23"/>
    <property type="match status" value="1"/>
</dbReference>
<dbReference type="InterPro" id="IPR027417">
    <property type="entry name" value="P-loop_NTPase"/>
</dbReference>
<protein>
    <recommendedName>
        <fullName evidence="3">Nuclease SbcCD subunit C</fullName>
    </recommendedName>
</protein>
<organism evidence="6">
    <name type="scientific">Micromonospora sp. HUAS YX12</name>
    <dbReference type="NCBI Taxonomy" id="3156396"/>
    <lineage>
        <taxon>Bacteria</taxon>
        <taxon>Bacillati</taxon>
        <taxon>Actinomycetota</taxon>
        <taxon>Actinomycetes</taxon>
        <taxon>Micromonosporales</taxon>
        <taxon>Micromonosporaceae</taxon>
        <taxon>Micromonospora</taxon>
    </lineage>
</organism>
<proteinExistence type="inferred from homology"/>